<organism evidence="2 3">
    <name type="scientific">Limosa lapponica baueri</name>
    <dbReference type="NCBI Taxonomy" id="1758121"/>
    <lineage>
        <taxon>Eukaryota</taxon>
        <taxon>Metazoa</taxon>
        <taxon>Chordata</taxon>
        <taxon>Craniata</taxon>
        <taxon>Vertebrata</taxon>
        <taxon>Euteleostomi</taxon>
        <taxon>Archelosauria</taxon>
        <taxon>Archosauria</taxon>
        <taxon>Dinosauria</taxon>
        <taxon>Saurischia</taxon>
        <taxon>Theropoda</taxon>
        <taxon>Coelurosauria</taxon>
        <taxon>Aves</taxon>
        <taxon>Neognathae</taxon>
        <taxon>Neoaves</taxon>
        <taxon>Charadriiformes</taxon>
        <taxon>Scolopacidae</taxon>
        <taxon>Limosa</taxon>
    </lineage>
</organism>
<gene>
    <name evidence="2" type="ORF">llap_8327</name>
</gene>
<evidence type="ECO:0000256" key="1">
    <source>
        <dbReference type="SAM" id="MobiDB-lite"/>
    </source>
</evidence>
<keyword evidence="2" id="KW-0548">Nucleotidyltransferase</keyword>
<evidence type="ECO:0000313" key="2">
    <source>
        <dbReference type="EMBL" id="PKU41377.1"/>
    </source>
</evidence>
<sequence length="226" mass="24680">MFSLKKRRLRGDLIALYNSLKGGCRENGIVASHNTNIYSCNCLASRSHLENLPMGQESAGRRARYWGWFSNIFINDLDKGIKCTLSKFADDTKLGGSVDLLEDRKALQRDLDRLDGWAEASGMRFNKAKSQVLPLGHTNPLQRYRLGAEWLELPGRKGPAGVGQLWAEQEPAVCPGGQEGHQHPGLCQEQRGEQDLGGDGPPGLGTGEAPPRGLGPVLGPFPQKSH</sequence>
<dbReference type="OrthoDB" id="9193602at2759"/>
<reference evidence="3" key="1">
    <citation type="submission" date="2017-11" db="EMBL/GenBank/DDBJ databases">
        <authorList>
            <person name="Lima N.C."/>
            <person name="Parody-Merino A.M."/>
            <person name="Battley P.F."/>
            <person name="Fidler A.E."/>
            <person name="Prosdocimi F."/>
        </authorList>
    </citation>
    <scope>NUCLEOTIDE SEQUENCE [LARGE SCALE GENOMIC DNA]</scope>
</reference>
<feature type="region of interest" description="Disordered" evidence="1">
    <location>
        <begin position="172"/>
        <end position="226"/>
    </location>
</feature>
<proteinExistence type="predicted"/>
<keyword evidence="2" id="KW-0695">RNA-directed DNA polymerase</keyword>
<feature type="compositionally biased region" description="Gly residues" evidence="1">
    <location>
        <begin position="195"/>
        <end position="206"/>
    </location>
</feature>
<dbReference type="EMBL" id="KZ506126">
    <property type="protein sequence ID" value="PKU41377.1"/>
    <property type="molecule type" value="Genomic_DNA"/>
</dbReference>
<protein>
    <submittedName>
        <fullName evidence="2">Rna-directed dna polymerase from mobile element jockey-like</fullName>
    </submittedName>
</protein>
<dbReference type="AlphaFoldDB" id="A0A2I0U5P8"/>
<dbReference type="PANTHER" id="PTHR33332">
    <property type="entry name" value="REVERSE TRANSCRIPTASE DOMAIN-CONTAINING PROTEIN"/>
    <property type="match status" value="1"/>
</dbReference>
<dbReference type="GO" id="GO:0003964">
    <property type="term" value="F:RNA-directed DNA polymerase activity"/>
    <property type="evidence" value="ECO:0007669"/>
    <property type="project" value="UniProtKB-KW"/>
</dbReference>
<evidence type="ECO:0000313" key="3">
    <source>
        <dbReference type="Proteomes" id="UP000233556"/>
    </source>
</evidence>
<dbReference type="Proteomes" id="UP000233556">
    <property type="component" value="Unassembled WGS sequence"/>
</dbReference>
<keyword evidence="2" id="KW-0808">Transferase</keyword>
<accession>A0A2I0U5P8</accession>
<name>A0A2I0U5P8_LIMLA</name>
<keyword evidence="3" id="KW-1185">Reference proteome</keyword>
<reference evidence="3" key="2">
    <citation type="submission" date="2017-12" db="EMBL/GenBank/DDBJ databases">
        <title>Genome sequence of the Bar-tailed Godwit (Limosa lapponica baueri).</title>
        <authorList>
            <person name="Lima N.C.B."/>
            <person name="Parody-Merino A.M."/>
            <person name="Battley P.F."/>
            <person name="Fidler A.E."/>
            <person name="Prosdocimi F."/>
        </authorList>
    </citation>
    <scope>NUCLEOTIDE SEQUENCE [LARGE SCALE GENOMIC DNA]</scope>
</reference>